<reference evidence="4" key="1">
    <citation type="submission" date="2020-11" db="EMBL/GenBank/DDBJ databases">
        <authorList>
            <person name="Tran Van P."/>
        </authorList>
    </citation>
    <scope>NUCLEOTIDE SEQUENCE</scope>
</reference>
<feature type="region of interest" description="Disordered" evidence="2">
    <location>
        <begin position="821"/>
        <end position="932"/>
    </location>
</feature>
<feature type="compositionally biased region" description="Polar residues" evidence="2">
    <location>
        <begin position="641"/>
        <end position="654"/>
    </location>
</feature>
<feature type="compositionally biased region" description="Basic and acidic residues" evidence="2">
    <location>
        <begin position="630"/>
        <end position="640"/>
    </location>
</feature>
<dbReference type="InterPro" id="IPR011009">
    <property type="entry name" value="Kinase-like_dom_sf"/>
</dbReference>
<dbReference type="SUPFAM" id="SSF56112">
    <property type="entry name" value="Protein kinase-like (PK-like)"/>
    <property type="match status" value="1"/>
</dbReference>
<keyword evidence="1" id="KW-0175">Coiled coil</keyword>
<dbReference type="GO" id="GO:0004674">
    <property type="term" value="F:protein serine/threonine kinase activity"/>
    <property type="evidence" value="ECO:0007669"/>
    <property type="project" value="TreeGrafter"/>
</dbReference>
<dbReference type="InterPro" id="IPR000719">
    <property type="entry name" value="Prot_kinase_dom"/>
</dbReference>
<protein>
    <recommendedName>
        <fullName evidence="3">Protein kinase domain-containing protein</fullName>
    </recommendedName>
</protein>
<evidence type="ECO:0000256" key="2">
    <source>
        <dbReference type="SAM" id="MobiDB-lite"/>
    </source>
</evidence>
<dbReference type="Gene3D" id="3.30.200.20">
    <property type="entry name" value="Phosphorylase Kinase, domain 1"/>
    <property type="match status" value="1"/>
</dbReference>
<evidence type="ECO:0000256" key="1">
    <source>
        <dbReference type="SAM" id="Coils"/>
    </source>
</evidence>
<name>A0A7R9E6K1_9NEOP</name>
<feature type="compositionally biased region" description="Basic and acidic residues" evidence="2">
    <location>
        <begin position="583"/>
        <end position="597"/>
    </location>
</feature>
<dbReference type="SMART" id="SM00220">
    <property type="entry name" value="S_TKc"/>
    <property type="match status" value="1"/>
</dbReference>
<evidence type="ECO:0000313" key="4">
    <source>
        <dbReference type="EMBL" id="CAD7428284.1"/>
    </source>
</evidence>
<dbReference type="Gene3D" id="1.10.510.10">
    <property type="entry name" value="Transferase(Phosphotransferase) domain 1"/>
    <property type="match status" value="1"/>
</dbReference>
<feature type="compositionally biased region" description="Polar residues" evidence="2">
    <location>
        <begin position="856"/>
        <end position="869"/>
    </location>
</feature>
<dbReference type="InterPro" id="IPR001245">
    <property type="entry name" value="Ser-Thr/Tyr_kinase_cat_dom"/>
</dbReference>
<evidence type="ECO:0000259" key="3">
    <source>
        <dbReference type="PROSITE" id="PS50011"/>
    </source>
</evidence>
<dbReference type="InterPro" id="IPR051681">
    <property type="entry name" value="Ser/Thr_Kinases-Pseudokinases"/>
</dbReference>
<gene>
    <name evidence="4" type="ORF">TMSB3V08_LOCUS5096</name>
</gene>
<dbReference type="AlphaFoldDB" id="A0A7R9E6K1"/>
<dbReference type="GO" id="GO:0005524">
    <property type="term" value="F:ATP binding"/>
    <property type="evidence" value="ECO:0007669"/>
    <property type="project" value="InterPro"/>
</dbReference>
<dbReference type="PANTHER" id="PTHR44329">
    <property type="entry name" value="SERINE/THREONINE-PROTEIN KINASE TNNI3K-RELATED"/>
    <property type="match status" value="1"/>
</dbReference>
<dbReference type="PROSITE" id="PS00108">
    <property type="entry name" value="PROTEIN_KINASE_ST"/>
    <property type="match status" value="1"/>
</dbReference>
<dbReference type="PROSITE" id="PS50011">
    <property type="entry name" value="PROTEIN_KINASE_DOM"/>
    <property type="match status" value="1"/>
</dbReference>
<organism evidence="4">
    <name type="scientific">Timema monikensis</name>
    <dbReference type="NCBI Taxonomy" id="170555"/>
    <lineage>
        <taxon>Eukaryota</taxon>
        <taxon>Metazoa</taxon>
        <taxon>Ecdysozoa</taxon>
        <taxon>Arthropoda</taxon>
        <taxon>Hexapoda</taxon>
        <taxon>Insecta</taxon>
        <taxon>Pterygota</taxon>
        <taxon>Neoptera</taxon>
        <taxon>Polyneoptera</taxon>
        <taxon>Phasmatodea</taxon>
        <taxon>Timematodea</taxon>
        <taxon>Timematoidea</taxon>
        <taxon>Timematidae</taxon>
        <taxon>Timema</taxon>
    </lineage>
</organism>
<accession>A0A7R9E6K1</accession>
<feature type="compositionally biased region" description="Polar residues" evidence="2">
    <location>
        <begin position="899"/>
        <end position="923"/>
    </location>
</feature>
<proteinExistence type="predicted"/>
<feature type="domain" description="Protein kinase" evidence="3">
    <location>
        <begin position="128"/>
        <end position="369"/>
    </location>
</feature>
<feature type="region of interest" description="Disordered" evidence="2">
    <location>
        <begin position="51"/>
        <end position="84"/>
    </location>
</feature>
<dbReference type="GO" id="GO:0006950">
    <property type="term" value="P:response to stress"/>
    <property type="evidence" value="ECO:0007669"/>
    <property type="project" value="UniProtKB-ARBA"/>
</dbReference>
<dbReference type="PANTHER" id="PTHR44329:SF304">
    <property type="entry name" value="MITOGEN-ACTIVATED PROTEIN KINASE KINASE KINASE 13-LIKE ISOFORM X1"/>
    <property type="match status" value="1"/>
</dbReference>
<sequence>MLPVAPYPSTPPSDITESEEIWQQLTERKRQRERTLRILCIQDELGQLSLQSSHGGSLHKPRGEPEDSSQDEGKPPGVSFHSPSTAHRAGWIDGLLGCLRPVWTIIGKAANNEIKGRQDNWEIAFETIKNLQWLGSGAQGAVFSGILDGKVVAVKKVREQKETDIHHLRKLNHPNIVQFRGVCTQAPCYCIVMEFCPYGPLCDLLNAGEEIPPVRLVKWAKEIASGMYYLHSHKIIHRDLKSPNVLIGANEVVKISDFGTSREWNDKSTKMTFAGTVAWMAPEIIRNEPYSEKVDIWSYGVVLWELLTCETPYKNVGYSAVMYGVASNRLNLPIPWTCPKGFDLLMKQCWSVKPRNRPSFKHILIHLDIASVEATWKNEIRAQMQQLKSNNSHIPRYEEELIKKRNEELKHAEDIREHYERKLDRVNNMYMEMITRILQLDRQKQDLDVKSRQMDQQKQLLEVKLHQVERWENMLQKREKKVGIKHSLLKADKVQKSFCKRQVLPNLSTPTSPEQNTSSPESPHNWAFGNPQLASLVLNGNMQPEVIVTSSGERLLRQRKGRHRRSGSGSLSSSTKASPSRNKKTESVEQRHARVDQETQTEMEISETDTSPTSHLAPRRFPSSLSHSETVPKKVEEQQRTNKLSSTESLNGNTFHEDTVDLPLHQVPVIDDEDDDPNSNIRLSIPECSDDDHLESLGRKVSEILNGNQLPLSVDAGGTSANDNVDDVSMVSMLTGLGVDEELVRRIASGQDLSAKYRGIVVSGGSIQPIADLRLREAHSSETLDSQSSRDDRCEDSWSEGEDELPSYNYSLRRRSLARKPIGPGCRSRRVKKVTATLSSEGNLSDEENTPEYSHPPSSQCSTLESNPDLQRVMSTLGAEEGDSHNKRPYSYIKEKPDNTTSPDCSDSESDNTSAMTVATQLGKSPKMETVV</sequence>
<dbReference type="InterPro" id="IPR008271">
    <property type="entry name" value="Ser/Thr_kinase_AS"/>
</dbReference>
<feature type="compositionally biased region" description="Polar residues" evidence="2">
    <location>
        <begin position="505"/>
        <end position="522"/>
    </location>
</feature>
<feature type="region of interest" description="Disordered" evidence="2">
    <location>
        <begin position="778"/>
        <end position="805"/>
    </location>
</feature>
<dbReference type="PRINTS" id="PR00109">
    <property type="entry name" value="TYRKINASE"/>
</dbReference>
<dbReference type="GO" id="GO:0005737">
    <property type="term" value="C:cytoplasm"/>
    <property type="evidence" value="ECO:0007669"/>
    <property type="project" value="TreeGrafter"/>
</dbReference>
<dbReference type="Pfam" id="PF07714">
    <property type="entry name" value="PK_Tyr_Ser-Thr"/>
    <property type="match status" value="1"/>
</dbReference>
<feature type="compositionally biased region" description="Basic residues" evidence="2">
    <location>
        <begin position="557"/>
        <end position="566"/>
    </location>
</feature>
<feature type="coiled-coil region" evidence="1">
    <location>
        <begin position="402"/>
        <end position="460"/>
    </location>
</feature>
<feature type="region of interest" description="Disordered" evidence="2">
    <location>
        <begin position="503"/>
        <end position="528"/>
    </location>
</feature>
<feature type="compositionally biased region" description="Basic and acidic residues" evidence="2">
    <location>
        <begin position="778"/>
        <end position="796"/>
    </location>
</feature>
<feature type="region of interest" description="Disordered" evidence="2">
    <location>
        <begin position="549"/>
        <end position="661"/>
    </location>
</feature>
<dbReference type="EMBL" id="OB793697">
    <property type="protein sequence ID" value="CAD7428284.1"/>
    <property type="molecule type" value="Genomic_DNA"/>
</dbReference>